<dbReference type="PROSITE" id="PS50837">
    <property type="entry name" value="NACHT"/>
    <property type="match status" value="1"/>
</dbReference>
<keyword evidence="3" id="KW-0433">Leucine-rich repeat</keyword>
<dbReference type="SUPFAM" id="SSF47986">
    <property type="entry name" value="DEATH domain"/>
    <property type="match status" value="1"/>
</dbReference>
<dbReference type="PANTHER" id="PTHR24106">
    <property type="entry name" value="NACHT, LRR AND CARD DOMAINS-CONTAINING"/>
    <property type="match status" value="1"/>
</dbReference>
<dbReference type="Pfam" id="PF14484">
    <property type="entry name" value="FISNA"/>
    <property type="match status" value="1"/>
</dbReference>
<protein>
    <recommendedName>
        <fullName evidence="12">NACHT, LRR and PYD domains-containing protein 12-like</fullName>
    </recommendedName>
</protein>
<evidence type="ECO:0000256" key="6">
    <source>
        <dbReference type="ARBA" id="ARBA00022840"/>
    </source>
</evidence>
<dbReference type="FunFam" id="3.40.50.300:FF:000210">
    <property type="entry name" value="Si:dkey-16p6.1"/>
    <property type="match status" value="1"/>
</dbReference>
<sequence>MSVSGKPENKDGTCSPERKRVRVERAGSPVPSCLSMKSDHSMDYPINFRGEFTGDERVQGERAGSPVPSCLSMKSDASMQHPINFRGEFTGDQRIQGSPESSHLDEKSLEKLSFPKESLLRTLMKLKKDEKLKLFQSHLSQYYPECSEREQEDPEALYIVEKMLKTCGSERSLKITLHILRNMKQKDLTASLERDEQHNESIKRAQQTLKTDLKRKFQFIFEGLAKKDHPTLLNEIYTELYITEGGSGGVNKEHEVRQIERASKRQTTQETAILCNDIFKPLPGQEKPRTVLTKGIAGIGKTVSVQKFILDWAEGKANQDVDFIFTLPLRDLNLKKEREFSLMQLLQHYFPQLREIKSVEGDEVKVVFIFDGLDECRLPLHFHSNEICCDITESSSVDVLLTNLILGNLLPSALLWITSRPAAANQIPPECVHQVTEVRGFNDPQKEEYFKKRIRDQNQASRIISHIKSSRSLYIMCHIPVFCWISATVLETVLGEVESADLPKTLTEMYTHFLLIQTNVKNQKYHGTNETNPKKMSESDTEIILKLGQLAFLQLEKGNLIFYEEDLRESGIDVSEASVYSGVCTEIFKEECGLDQEKVYCFVHLSIQEYLAALFAFHSCVNENRNVLRAEESKPHSDRVQLSELNMSAVDQALQSKNGHLDLFLRFLLGLSLDSIQTLLGGLLTETGSRSENIKETVQYIKEKIREEDSAERTINLFHCLSELNDNSLVEEIQNSLRSGKLSDEELEPDQCSALAFVLLMSEEILDEFDLKTYNTSEAGYERLVPVVRNCRKAILNSCDLTEKSCEIVASALQSSNSPLRDLDLSNNDLGDSGVKLLCAALMSPNCKLQRLGLNSCDLTEKSYDIVASALQLSNSPLRDLDLSYNNPGDSGVKLLCAGLMSPNCKLQRLGLGWCNLTEGCCDVLASVLRSPHSELRDLELRDNELQDSGVTALSAGLEDLRCKLQTLGLSGCRVTHTGCDSLASALCSNPSHLRELDLRYNHP</sequence>
<keyword evidence="4" id="KW-0677">Repeat</keyword>
<dbReference type="InterPro" id="IPR027417">
    <property type="entry name" value="P-loop_NTPase"/>
</dbReference>
<dbReference type="GO" id="GO:0005737">
    <property type="term" value="C:cytoplasm"/>
    <property type="evidence" value="ECO:0007669"/>
    <property type="project" value="UniProtKB-SubCell"/>
</dbReference>
<feature type="region of interest" description="Disordered" evidence="7">
    <location>
        <begin position="1"/>
        <end position="39"/>
    </location>
</feature>
<dbReference type="Pfam" id="PF02758">
    <property type="entry name" value="PYRIN"/>
    <property type="match status" value="1"/>
</dbReference>
<feature type="non-terminal residue" evidence="10">
    <location>
        <position position="1004"/>
    </location>
</feature>
<evidence type="ECO:0000256" key="7">
    <source>
        <dbReference type="SAM" id="MobiDB-lite"/>
    </source>
</evidence>
<dbReference type="InterPro" id="IPR011029">
    <property type="entry name" value="DEATH-like_dom_sf"/>
</dbReference>
<keyword evidence="2" id="KW-0963">Cytoplasm</keyword>
<dbReference type="FunFam" id="3.80.10.10:FF:000336">
    <property type="entry name" value="Si:dkey-222h21.2"/>
    <property type="match status" value="1"/>
</dbReference>
<proteinExistence type="predicted"/>
<dbReference type="EMBL" id="JAINUF010000025">
    <property type="protein sequence ID" value="KAJ8332642.1"/>
    <property type="molecule type" value="Genomic_DNA"/>
</dbReference>
<evidence type="ECO:0000256" key="4">
    <source>
        <dbReference type="ARBA" id="ARBA00022737"/>
    </source>
</evidence>
<dbReference type="Proteomes" id="UP001152622">
    <property type="component" value="Unassembled WGS sequence"/>
</dbReference>
<keyword evidence="5" id="KW-0547">Nucleotide-binding</keyword>
<evidence type="ECO:0000256" key="2">
    <source>
        <dbReference type="ARBA" id="ARBA00022490"/>
    </source>
</evidence>
<dbReference type="SMART" id="SM00368">
    <property type="entry name" value="LRR_RI"/>
    <property type="match status" value="6"/>
</dbReference>
<comment type="caution">
    <text evidence="10">The sequence shown here is derived from an EMBL/GenBank/DDBJ whole genome shotgun (WGS) entry which is preliminary data.</text>
</comment>
<dbReference type="SMART" id="SM01289">
    <property type="entry name" value="PYRIN"/>
    <property type="match status" value="1"/>
</dbReference>
<gene>
    <name evidence="10" type="ORF">SKAU_G00424310</name>
</gene>
<reference evidence="10" key="1">
    <citation type="journal article" date="2023" name="Science">
        <title>Genome structures resolve the early diversification of teleost fishes.</title>
        <authorList>
            <person name="Parey E."/>
            <person name="Louis A."/>
            <person name="Montfort J."/>
            <person name="Bouchez O."/>
            <person name="Roques C."/>
            <person name="Iampietro C."/>
            <person name="Lluch J."/>
            <person name="Castinel A."/>
            <person name="Donnadieu C."/>
            <person name="Desvignes T."/>
            <person name="Floi Bucao C."/>
            <person name="Jouanno E."/>
            <person name="Wen M."/>
            <person name="Mejri S."/>
            <person name="Dirks R."/>
            <person name="Jansen H."/>
            <person name="Henkel C."/>
            <person name="Chen W.J."/>
            <person name="Zahm M."/>
            <person name="Cabau C."/>
            <person name="Klopp C."/>
            <person name="Thompson A.W."/>
            <person name="Robinson-Rechavi M."/>
            <person name="Braasch I."/>
            <person name="Lecointre G."/>
            <person name="Bobe J."/>
            <person name="Postlethwait J.H."/>
            <person name="Berthelot C."/>
            <person name="Roest Crollius H."/>
            <person name="Guiguen Y."/>
        </authorList>
    </citation>
    <scope>NUCLEOTIDE SEQUENCE</scope>
    <source>
        <strain evidence="10">WJC10195</strain>
    </source>
</reference>
<organism evidence="10 11">
    <name type="scientific">Synaphobranchus kaupii</name>
    <name type="common">Kaup's arrowtooth eel</name>
    <dbReference type="NCBI Taxonomy" id="118154"/>
    <lineage>
        <taxon>Eukaryota</taxon>
        <taxon>Metazoa</taxon>
        <taxon>Chordata</taxon>
        <taxon>Craniata</taxon>
        <taxon>Vertebrata</taxon>
        <taxon>Euteleostomi</taxon>
        <taxon>Actinopterygii</taxon>
        <taxon>Neopterygii</taxon>
        <taxon>Teleostei</taxon>
        <taxon>Anguilliformes</taxon>
        <taxon>Synaphobranchidae</taxon>
        <taxon>Synaphobranchus</taxon>
    </lineage>
</organism>
<comment type="subcellular location">
    <subcellularLocation>
        <location evidence="1">Cytoplasm</location>
    </subcellularLocation>
</comment>
<feature type="domain" description="NACHT" evidence="9">
    <location>
        <begin position="289"/>
        <end position="423"/>
    </location>
</feature>
<evidence type="ECO:0000259" key="8">
    <source>
        <dbReference type="PROSITE" id="PS50824"/>
    </source>
</evidence>
<name>A0A9Q1IAM3_SYNKA</name>
<dbReference type="SMART" id="SM01288">
    <property type="entry name" value="FISNA"/>
    <property type="match status" value="1"/>
</dbReference>
<evidence type="ECO:0000256" key="1">
    <source>
        <dbReference type="ARBA" id="ARBA00004496"/>
    </source>
</evidence>
<feature type="domain" description="Pyrin" evidence="8">
    <location>
        <begin position="112"/>
        <end position="198"/>
    </location>
</feature>
<dbReference type="Pfam" id="PF17776">
    <property type="entry name" value="NLRC4_HD2"/>
    <property type="match status" value="1"/>
</dbReference>
<dbReference type="InterPro" id="IPR029495">
    <property type="entry name" value="NACHT-assoc"/>
</dbReference>
<dbReference type="Pfam" id="PF17779">
    <property type="entry name" value="WHD_NOD2"/>
    <property type="match status" value="1"/>
</dbReference>
<evidence type="ECO:0000313" key="10">
    <source>
        <dbReference type="EMBL" id="KAJ8332642.1"/>
    </source>
</evidence>
<dbReference type="PROSITE" id="PS50824">
    <property type="entry name" value="DAPIN"/>
    <property type="match status" value="1"/>
</dbReference>
<dbReference type="Gene3D" id="1.10.533.10">
    <property type="entry name" value="Death Domain, Fas"/>
    <property type="match status" value="1"/>
</dbReference>
<evidence type="ECO:0008006" key="12">
    <source>
        <dbReference type="Google" id="ProtNLM"/>
    </source>
</evidence>
<dbReference type="Pfam" id="PF13516">
    <property type="entry name" value="LRR_6"/>
    <property type="match status" value="3"/>
</dbReference>
<dbReference type="SUPFAM" id="SSF52047">
    <property type="entry name" value="RNI-like"/>
    <property type="match status" value="1"/>
</dbReference>
<dbReference type="Pfam" id="PF05729">
    <property type="entry name" value="NACHT"/>
    <property type="match status" value="1"/>
</dbReference>
<dbReference type="Gene3D" id="3.80.10.10">
    <property type="entry name" value="Ribonuclease Inhibitor"/>
    <property type="match status" value="1"/>
</dbReference>
<dbReference type="OrthoDB" id="120976at2759"/>
<dbReference type="Gene3D" id="3.40.50.300">
    <property type="entry name" value="P-loop containing nucleotide triphosphate hydrolases"/>
    <property type="match status" value="1"/>
</dbReference>
<evidence type="ECO:0000256" key="3">
    <source>
        <dbReference type="ARBA" id="ARBA00022614"/>
    </source>
</evidence>
<dbReference type="SUPFAM" id="SSF52540">
    <property type="entry name" value="P-loop containing nucleoside triphosphate hydrolases"/>
    <property type="match status" value="1"/>
</dbReference>
<dbReference type="InterPro" id="IPR004020">
    <property type="entry name" value="DAPIN"/>
</dbReference>
<evidence type="ECO:0000259" key="9">
    <source>
        <dbReference type="PROSITE" id="PS50837"/>
    </source>
</evidence>
<dbReference type="InterPro" id="IPR051261">
    <property type="entry name" value="NLR"/>
</dbReference>
<dbReference type="AlphaFoldDB" id="A0A9Q1IAM3"/>
<evidence type="ECO:0000313" key="11">
    <source>
        <dbReference type="Proteomes" id="UP001152622"/>
    </source>
</evidence>
<dbReference type="InterPro" id="IPR007111">
    <property type="entry name" value="NACHT_NTPase"/>
</dbReference>
<keyword evidence="6" id="KW-0067">ATP-binding</keyword>
<accession>A0A9Q1IAM3</accession>
<dbReference type="InterPro" id="IPR032675">
    <property type="entry name" value="LRR_dom_sf"/>
</dbReference>
<evidence type="ECO:0000256" key="5">
    <source>
        <dbReference type="ARBA" id="ARBA00022741"/>
    </source>
</evidence>
<keyword evidence="11" id="KW-1185">Reference proteome</keyword>
<dbReference type="GO" id="GO:0005524">
    <property type="term" value="F:ATP binding"/>
    <property type="evidence" value="ECO:0007669"/>
    <property type="project" value="UniProtKB-KW"/>
</dbReference>
<dbReference type="InterPro" id="IPR041267">
    <property type="entry name" value="NLRP_HD2"/>
</dbReference>
<dbReference type="InterPro" id="IPR041075">
    <property type="entry name" value="NOD1/2_WH"/>
</dbReference>
<dbReference type="InterPro" id="IPR001611">
    <property type="entry name" value="Leu-rich_rpt"/>
</dbReference>